<dbReference type="FunCoup" id="A0A167NS07">
    <property type="interactions" value="276"/>
</dbReference>
<evidence type="ECO:0000256" key="2">
    <source>
        <dbReference type="ARBA" id="ARBA00006562"/>
    </source>
</evidence>
<keyword evidence="6" id="KW-0694">RNA-binding</keyword>
<evidence type="ECO:0000313" key="10">
    <source>
        <dbReference type="Proteomes" id="UP000077315"/>
    </source>
</evidence>
<evidence type="ECO:0000256" key="5">
    <source>
        <dbReference type="ARBA" id="ARBA00048124"/>
    </source>
</evidence>
<organism evidence="9 10">
    <name type="scientific">Phycomyces blakesleeanus (strain ATCC 8743b / DSM 1359 / FGSC 10004 / NBRC 33097 / NRRL 1555)</name>
    <dbReference type="NCBI Taxonomy" id="763407"/>
    <lineage>
        <taxon>Eukaryota</taxon>
        <taxon>Fungi</taxon>
        <taxon>Fungi incertae sedis</taxon>
        <taxon>Mucoromycota</taxon>
        <taxon>Mucoromycotina</taxon>
        <taxon>Mucoromycetes</taxon>
        <taxon>Mucorales</taxon>
        <taxon>Phycomycetaceae</taxon>
        <taxon>Phycomyces</taxon>
    </lineage>
</organism>
<dbReference type="Proteomes" id="UP000077315">
    <property type="component" value="Unassembled WGS sequence"/>
</dbReference>
<evidence type="ECO:0000256" key="6">
    <source>
        <dbReference type="RuleBase" id="RU367113"/>
    </source>
</evidence>
<comment type="function">
    <text evidence="6">Decapping enzyme for NAD-capped RNAs: specifically hydrolyzes the nicotinamide adenine dinucleotide (NAD) cap from a subset of RNAs by removing the entire NAD moiety from the 5'-end of an NAD-capped RNA.</text>
</comment>
<dbReference type="VEuPathDB" id="FungiDB:PHYBLDRAFT_142068"/>
<accession>A0A167NS07</accession>
<dbReference type="OrthoDB" id="5853397at2759"/>
<dbReference type="GO" id="GO:0005829">
    <property type="term" value="C:cytosol"/>
    <property type="evidence" value="ECO:0007669"/>
    <property type="project" value="TreeGrafter"/>
</dbReference>
<dbReference type="GO" id="GO:0000166">
    <property type="term" value="F:nucleotide binding"/>
    <property type="evidence" value="ECO:0007669"/>
    <property type="project" value="UniProtKB-KW"/>
</dbReference>
<reference evidence="10" key="1">
    <citation type="submission" date="2015-06" db="EMBL/GenBank/DDBJ databases">
        <title>Expansion of signal transduction pathways in fungi by whole-genome duplication.</title>
        <authorList>
            <consortium name="DOE Joint Genome Institute"/>
            <person name="Corrochano L.M."/>
            <person name="Kuo A."/>
            <person name="Marcet-Houben M."/>
            <person name="Polaino S."/>
            <person name="Salamov A."/>
            <person name="Villalobos J.M."/>
            <person name="Alvarez M.I."/>
            <person name="Avalos J."/>
            <person name="Benito E.P."/>
            <person name="Benoit I."/>
            <person name="Burger G."/>
            <person name="Camino L.P."/>
            <person name="Canovas D."/>
            <person name="Cerda-Olmedo E."/>
            <person name="Cheng J.-F."/>
            <person name="Dominguez A."/>
            <person name="Elias M."/>
            <person name="Eslava A.P."/>
            <person name="Glaser F."/>
            <person name="Grimwood J."/>
            <person name="Gutierrez G."/>
            <person name="Heitman J."/>
            <person name="Henrissat B."/>
            <person name="Iturriaga E.A."/>
            <person name="Lang B.F."/>
            <person name="Lavin J.L."/>
            <person name="Lee S."/>
            <person name="Li W."/>
            <person name="Lindquist E."/>
            <person name="Lopez-Garcia S."/>
            <person name="Luque E.M."/>
            <person name="Marcos A.T."/>
            <person name="Martin J."/>
            <person name="McCluskey K."/>
            <person name="Medina H.R."/>
            <person name="Miralles-Duran A."/>
            <person name="Miyazaki A."/>
            <person name="Munoz-Torres E."/>
            <person name="Oguiza J.A."/>
            <person name="Ohm R."/>
            <person name="Olmedo M."/>
            <person name="Orejas M."/>
            <person name="Ortiz-Castellanos L."/>
            <person name="Pisabarro A.G."/>
            <person name="Rodriguez-Romero J."/>
            <person name="Ruiz-Herrera J."/>
            <person name="Ruiz-Vazquez R."/>
            <person name="Sanz C."/>
            <person name="Schackwitz W."/>
            <person name="Schmutz J."/>
            <person name="Shahriari M."/>
            <person name="Shelest E."/>
            <person name="Silva-Franco F."/>
            <person name="Soanes D."/>
            <person name="Syed K."/>
            <person name="Tagua V.G."/>
            <person name="Talbot N.J."/>
            <person name="Thon M."/>
            <person name="De vries R.P."/>
            <person name="Wiebenga A."/>
            <person name="Yadav J.S."/>
            <person name="Braun E.L."/>
            <person name="Baker S."/>
            <person name="Garre V."/>
            <person name="Horwitz B."/>
            <person name="Torres-Martinez S."/>
            <person name="Idnurm A."/>
            <person name="Herrera-Estrella A."/>
            <person name="Gabaldon T."/>
            <person name="Grigoriev I.V."/>
        </authorList>
    </citation>
    <scope>NUCLEOTIDE SEQUENCE [LARGE SCALE GENOMIC DNA]</scope>
    <source>
        <strain evidence="10">NRRL 1555(-)</strain>
    </source>
</reference>
<proteinExistence type="inferred from homology"/>
<dbReference type="RefSeq" id="XP_018294590.1">
    <property type="nucleotide sequence ID" value="XM_018430733.1"/>
</dbReference>
<dbReference type="EMBL" id="KV440975">
    <property type="protein sequence ID" value="OAD76550.1"/>
    <property type="molecule type" value="Genomic_DNA"/>
</dbReference>
<dbReference type="GO" id="GO:0110155">
    <property type="term" value="P:NAD-cap decapping"/>
    <property type="evidence" value="ECO:0007669"/>
    <property type="project" value="TreeGrafter"/>
</dbReference>
<dbReference type="PANTHER" id="PTHR12395">
    <property type="entry name" value="DOM-3 RELATED"/>
    <property type="match status" value="1"/>
</dbReference>
<keyword evidence="6" id="KW-0479">Metal-binding</keyword>
<dbReference type="GO" id="GO:0046872">
    <property type="term" value="F:metal ion binding"/>
    <property type="evidence" value="ECO:0007669"/>
    <property type="project" value="UniProtKB-KW"/>
</dbReference>
<feature type="region of interest" description="Disordered" evidence="7">
    <location>
        <begin position="363"/>
        <end position="382"/>
    </location>
</feature>
<feature type="domain" description="RAI1-like" evidence="8">
    <location>
        <begin position="20"/>
        <end position="357"/>
    </location>
</feature>
<dbReference type="InterPro" id="IPR013961">
    <property type="entry name" value="RAI1"/>
</dbReference>
<dbReference type="GO" id="GO:0000956">
    <property type="term" value="P:nuclear-transcribed mRNA catabolic process"/>
    <property type="evidence" value="ECO:0007669"/>
    <property type="project" value="TreeGrafter"/>
</dbReference>
<dbReference type="STRING" id="763407.A0A167NS07"/>
<comment type="catalytic activity">
    <reaction evidence="3">
        <text>a 5'-end (N(7)-methyl 5'-triphosphoguanosine)-ribonucleoside-ribonucleotide in mRNA + H2O = a (N(7)-methyl 5'-triphosphoguanosine)-nucleoside + a 5'-end phospho-ribonucleoside in mRNA + H(+)</text>
        <dbReference type="Rhea" id="RHEA:66928"/>
        <dbReference type="Rhea" id="RHEA-COMP:15692"/>
        <dbReference type="Rhea" id="RHEA-COMP:17313"/>
        <dbReference type="ChEBI" id="CHEBI:15377"/>
        <dbReference type="ChEBI" id="CHEBI:15378"/>
        <dbReference type="ChEBI" id="CHEBI:138282"/>
        <dbReference type="ChEBI" id="CHEBI:172876"/>
        <dbReference type="ChEBI" id="CHEBI:172877"/>
    </reaction>
    <physiologicalReaction direction="left-to-right" evidence="3">
        <dbReference type="Rhea" id="RHEA:66929"/>
    </physiologicalReaction>
</comment>
<evidence type="ECO:0000256" key="7">
    <source>
        <dbReference type="SAM" id="MobiDB-lite"/>
    </source>
</evidence>
<comment type="catalytic activity">
    <reaction evidence="4">
        <text>a 5'-end triphospho-ribonucleoside in mRNA + H2O = a 5'-end phospho-ribonucleoside in mRNA + diphosphate + H(+)</text>
        <dbReference type="Rhea" id="RHEA:78683"/>
        <dbReference type="Rhea" id="RHEA-COMP:15692"/>
        <dbReference type="Rhea" id="RHEA-COMP:17164"/>
        <dbReference type="ChEBI" id="CHEBI:15377"/>
        <dbReference type="ChEBI" id="CHEBI:15378"/>
        <dbReference type="ChEBI" id="CHEBI:33019"/>
        <dbReference type="ChEBI" id="CHEBI:138282"/>
        <dbReference type="ChEBI" id="CHEBI:167618"/>
    </reaction>
    <physiologicalReaction direction="left-to-right" evidence="4">
        <dbReference type="Rhea" id="RHEA:78684"/>
    </physiologicalReaction>
</comment>
<sequence length="382" mass="44324">MSFPVRPPVSYKGEFPTYAQPAEITSYSIDHNRQVWFDDRELKYYYPPNGKDLYVGFDKFIKRDESIPEHIDTLLDALTNARQKASNPQLAQADIVTWRGIMTKIMCTPTTRNEPWMLRATRHKNTIYIEEQAMDEKKRNEADLPIKEQMQCYGGYRFETLCTLSKPPSKVQKGDPELLQRLNDSADTNIQYCVVVKTKLGKNSLIMGAEVDCSRDVKRVGEKSNPLQNYVELKTSRLIENSRHQSSFERFKLKKFWAQSFLVGVPRVICGFRDDQGLVQSVEEFKTMEIPRMVRNKPGLWEPVVCLRFANEFLDWLQTVVVEDDPTVTYIIEWKAPWHEITIRKESIPQPFITQRYIDGETSHEIGGPRVSSSTSSYKSLE</sequence>
<protein>
    <recommendedName>
        <fullName evidence="6">Decapping nuclease</fullName>
        <ecNumber evidence="6">3.6.1.-</ecNumber>
    </recommendedName>
</protein>
<comment type="catalytic activity">
    <reaction evidence="5">
        <text>a 5'-end NAD(+)-phospho-ribonucleoside in mRNA + H2O = a 5'-end phospho-ribonucleoside in mRNA + NAD(+) + H(+)</text>
        <dbReference type="Rhea" id="RHEA:60880"/>
        <dbReference type="Rhea" id="RHEA-COMP:15692"/>
        <dbReference type="Rhea" id="RHEA-COMP:15698"/>
        <dbReference type="ChEBI" id="CHEBI:15377"/>
        <dbReference type="ChEBI" id="CHEBI:15378"/>
        <dbReference type="ChEBI" id="CHEBI:57540"/>
        <dbReference type="ChEBI" id="CHEBI:138282"/>
        <dbReference type="ChEBI" id="CHEBI:144029"/>
    </reaction>
    <physiologicalReaction direction="left-to-right" evidence="5">
        <dbReference type="Rhea" id="RHEA:60881"/>
    </physiologicalReaction>
</comment>
<dbReference type="GO" id="GO:0004518">
    <property type="term" value="F:nuclease activity"/>
    <property type="evidence" value="ECO:0007669"/>
    <property type="project" value="UniProtKB-KW"/>
</dbReference>
<dbReference type="GO" id="GO:0034353">
    <property type="term" value="F:mRNA 5'-diphosphatase activity"/>
    <property type="evidence" value="ECO:0007669"/>
    <property type="project" value="TreeGrafter"/>
</dbReference>
<dbReference type="GO" id="GO:0005634">
    <property type="term" value="C:nucleus"/>
    <property type="evidence" value="ECO:0007669"/>
    <property type="project" value="UniProtKB-SubCell"/>
</dbReference>
<dbReference type="GeneID" id="28991639"/>
<keyword evidence="6" id="KW-0539">Nucleus</keyword>
<dbReference type="AlphaFoldDB" id="A0A167NS07"/>
<evidence type="ECO:0000256" key="3">
    <source>
        <dbReference type="ARBA" id="ARBA00044676"/>
    </source>
</evidence>
<name>A0A167NS07_PHYB8</name>
<gene>
    <name evidence="9" type="ORF">PHYBLDRAFT_142068</name>
</gene>
<dbReference type="EC" id="3.6.1.-" evidence="6"/>
<dbReference type="GO" id="GO:0003723">
    <property type="term" value="F:RNA binding"/>
    <property type="evidence" value="ECO:0007669"/>
    <property type="project" value="UniProtKB-KW"/>
</dbReference>
<comment type="subcellular location">
    <subcellularLocation>
        <location evidence="6">Nucleus</location>
    </subcellularLocation>
</comment>
<evidence type="ECO:0000256" key="1">
    <source>
        <dbReference type="ARBA" id="ARBA00001968"/>
    </source>
</evidence>
<evidence type="ECO:0000256" key="4">
    <source>
        <dbReference type="ARBA" id="ARBA00044692"/>
    </source>
</evidence>
<dbReference type="Pfam" id="PF08652">
    <property type="entry name" value="RAI1"/>
    <property type="match status" value="1"/>
</dbReference>
<evidence type="ECO:0000259" key="8">
    <source>
        <dbReference type="Pfam" id="PF08652"/>
    </source>
</evidence>
<feature type="compositionally biased region" description="Polar residues" evidence="7">
    <location>
        <begin position="371"/>
        <end position="382"/>
    </location>
</feature>
<keyword evidence="6" id="KW-0378">Hydrolase</keyword>
<dbReference type="PANTHER" id="PTHR12395:SF9">
    <property type="entry name" value="DECAPPING AND EXORIBONUCLEASE PROTEIN"/>
    <property type="match status" value="1"/>
</dbReference>
<comment type="cofactor">
    <cofactor evidence="1 6">
        <name>a divalent metal cation</name>
        <dbReference type="ChEBI" id="CHEBI:60240"/>
    </cofactor>
</comment>
<keyword evidence="6" id="KW-0540">Nuclease</keyword>
<comment type="similarity">
    <text evidence="2 6">Belongs to the DXO/Dom3Z family.</text>
</comment>
<dbReference type="InParanoid" id="A0A167NS07"/>
<keyword evidence="6" id="KW-0547">Nucleotide-binding</keyword>
<dbReference type="InterPro" id="IPR039039">
    <property type="entry name" value="RAI1-like_fam"/>
</dbReference>
<keyword evidence="10" id="KW-1185">Reference proteome</keyword>
<evidence type="ECO:0000313" key="9">
    <source>
        <dbReference type="EMBL" id="OAD76550.1"/>
    </source>
</evidence>